<gene>
    <name evidence="1" type="ORF">DWB68_06320</name>
</gene>
<comment type="caution">
    <text evidence="1">The sequence shown here is derived from an EMBL/GenBank/DDBJ whole genome shotgun (WGS) entry which is preliminary data.</text>
</comment>
<sequence>MRFDDLFADLEAQASAQAQRELWDEAQELSRAERGRLDLGDRLRAGRQWRLRLAGGHGCAGRLLRVEADCLVLDQGGEQWCLQLAVVRSALEEGPASQEGAGVGIAPATGAAAQLERGGQSLRAMLRRASRHRPPVKALVDDGSVYSARLMQVGQDHAELRGDEGTLVLGLAGVSAWVLEPLSGALGG</sequence>
<protein>
    <submittedName>
        <fullName evidence="1">Uncharacterized protein</fullName>
    </submittedName>
</protein>
<organism evidence="1 2">
    <name type="scientific">Galactobacter valiniphilus</name>
    <dbReference type="NCBI Taxonomy" id="2676122"/>
    <lineage>
        <taxon>Bacteria</taxon>
        <taxon>Bacillati</taxon>
        <taxon>Actinomycetota</taxon>
        <taxon>Actinomycetes</taxon>
        <taxon>Micrococcales</taxon>
        <taxon>Micrococcaceae</taxon>
        <taxon>Galactobacter</taxon>
    </lineage>
</organism>
<dbReference type="AlphaFoldDB" id="A0A399JEM3"/>
<name>A0A399JEM3_9MICC</name>
<proteinExistence type="predicted"/>
<dbReference type="Proteomes" id="UP000265419">
    <property type="component" value="Unassembled WGS sequence"/>
</dbReference>
<reference evidence="1 2" key="1">
    <citation type="submission" date="2018-07" db="EMBL/GenBank/DDBJ databases">
        <title>Arthrobacter sp. nov., isolated from raw cow's milk with high bacterial count.</title>
        <authorList>
            <person name="Hahne J."/>
            <person name="Isele D."/>
            <person name="Lipski A."/>
        </authorList>
    </citation>
    <scope>NUCLEOTIDE SEQUENCE [LARGE SCALE GENOMIC DNA]</scope>
    <source>
        <strain evidence="1 2">JZ R-35</strain>
    </source>
</reference>
<dbReference type="EMBL" id="QQXK01000010">
    <property type="protein sequence ID" value="RII42562.1"/>
    <property type="molecule type" value="Genomic_DNA"/>
</dbReference>
<accession>A0A399JEM3</accession>
<evidence type="ECO:0000313" key="1">
    <source>
        <dbReference type="EMBL" id="RII42562.1"/>
    </source>
</evidence>
<dbReference type="RefSeq" id="WP_119424305.1">
    <property type="nucleotide sequence ID" value="NZ_QQXK01000010.1"/>
</dbReference>
<evidence type="ECO:0000313" key="2">
    <source>
        <dbReference type="Proteomes" id="UP000265419"/>
    </source>
</evidence>
<keyword evidence="2" id="KW-1185">Reference proteome</keyword>